<feature type="domain" description="ABC transporter" evidence="12">
    <location>
        <begin position="1449"/>
        <end position="1679"/>
    </location>
</feature>
<evidence type="ECO:0000256" key="2">
    <source>
        <dbReference type="ARBA" id="ARBA00022448"/>
    </source>
</evidence>
<feature type="transmembrane region" description="Helical" evidence="11">
    <location>
        <begin position="503"/>
        <end position="522"/>
    </location>
</feature>
<dbReference type="CDD" id="cd03263">
    <property type="entry name" value="ABC_subfamily_A"/>
    <property type="match status" value="2"/>
</dbReference>
<feature type="domain" description="ABC transporter" evidence="12">
    <location>
        <begin position="651"/>
        <end position="884"/>
    </location>
</feature>
<comment type="caution">
    <text evidence="13">The sequence shown here is derived from an EMBL/GenBank/DDBJ whole genome shotgun (WGS) entry which is preliminary data.</text>
</comment>
<feature type="transmembrane region" description="Helical" evidence="11">
    <location>
        <begin position="529"/>
        <end position="549"/>
    </location>
</feature>
<keyword evidence="6" id="KW-0067">ATP-binding</keyword>
<dbReference type="GeneID" id="94293086"/>
<dbReference type="PANTHER" id="PTHR19229:SF262">
    <property type="entry name" value="TRANSPORTER, PUTATIVE-RELATED"/>
    <property type="match status" value="1"/>
</dbReference>
<organism evidence="13 14">
    <name type="scientific">Porcisia hertigi</name>
    <dbReference type="NCBI Taxonomy" id="2761500"/>
    <lineage>
        <taxon>Eukaryota</taxon>
        <taxon>Discoba</taxon>
        <taxon>Euglenozoa</taxon>
        <taxon>Kinetoplastea</taxon>
        <taxon>Metakinetoplastina</taxon>
        <taxon>Trypanosomatida</taxon>
        <taxon>Trypanosomatidae</taxon>
        <taxon>Leishmaniinae</taxon>
        <taxon>Porcisia</taxon>
    </lineage>
</organism>
<keyword evidence="14" id="KW-1185">Reference proteome</keyword>
<comment type="subcellular location">
    <subcellularLocation>
        <location evidence="1">Membrane</location>
        <topology evidence="1">Multi-pass membrane protein</topology>
    </subcellularLocation>
</comment>
<feature type="transmembrane region" description="Helical" evidence="11">
    <location>
        <begin position="1309"/>
        <end position="1328"/>
    </location>
</feature>
<evidence type="ECO:0000256" key="3">
    <source>
        <dbReference type="ARBA" id="ARBA00022692"/>
    </source>
</evidence>
<dbReference type="FunFam" id="3.40.50.300:FF:000298">
    <property type="entry name" value="ATP-binding cassette sub-family A member 12"/>
    <property type="match status" value="1"/>
</dbReference>
<keyword evidence="2" id="KW-0813">Transport</keyword>
<keyword evidence="8 11" id="KW-0472">Membrane</keyword>
<feature type="transmembrane region" description="Helical" evidence="11">
    <location>
        <begin position="569"/>
        <end position="592"/>
    </location>
</feature>
<evidence type="ECO:0000256" key="7">
    <source>
        <dbReference type="ARBA" id="ARBA00022989"/>
    </source>
</evidence>
<evidence type="ECO:0000256" key="9">
    <source>
        <dbReference type="SAM" id="Coils"/>
    </source>
</evidence>
<dbReference type="RefSeq" id="XP_067759018.1">
    <property type="nucleotide sequence ID" value="XM_067903009.1"/>
</dbReference>
<dbReference type="GO" id="GO:0016020">
    <property type="term" value="C:membrane"/>
    <property type="evidence" value="ECO:0007669"/>
    <property type="project" value="UniProtKB-SubCell"/>
</dbReference>
<dbReference type="InterPro" id="IPR027417">
    <property type="entry name" value="P-loop_NTPase"/>
</dbReference>
<dbReference type="InterPro" id="IPR003593">
    <property type="entry name" value="AAA+_ATPase"/>
</dbReference>
<evidence type="ECO:0000313" key="14">
    <source>
        <dbReference type="Proteomes" id="UP000674318"/>
    </source>
</evidence>
<dbReference type="Proteomes" id="UP000674318">
    <property type="component" value="Unassembled WGS sequence"/>
</dbReference>
<dbReference type="EMBL" id="JAFJZO010000011">
    <property type="protein sequence ID" value="KAG5510169.1"/>
    <property type="molecule type" value="Genomic_DNA"/>
</dbReference>
<protein>
    <recommendedName>
        <fullName evidence="12">ABC transporter domain-containing protein</fullName>
    </recommendedName>
</protein>
<dbReference type="GO" id="GO:0005524">
    <property type="term" value="F:ATP binding"/>
    <property type="evidence" value="ECO:0007669"/>
    <property type="project" value="UniProtKB-KW"/>
</dbReference>
<feature type="transmembrane region" description="Helical" evidence="11">
    <location>
        <begin position="1024"/>
        <end position="1045"/>
    </location>
</feature>
<dbReference type="Pfam" id="PF00005">
    <property type="entry name" value="ABC_tran"/>
    <property type="match status" value="2"/>
</dbReference>
<evidence type="ECO:0000256" key="8">
    <source>
        <dbReference type="ARBA" id="ARBA00023136"/>
    </source>
</evidence>
<dbReference type="PROSITE" id="PS00211">
    <property type="entry name" value="ABC_TRANSPORTER_1"/>
    <property type="match status" value="2"/>
</dbReference>
<feature type="coiled-coil region" evidence="9">
    <location>
        <begin position="958"/>
        <end position="985"/>
    </location>
</feature>
<dbReference type="Gene3D" id="3.40.50.300">
    <property type="entry name" value="P-loop containing nucleotide triphosphate hydrolases"/>
    <property type="match status" value="2"/>
</dbReference>
<dbReference type="InterPro" id="IPR017871">
    <property type="entry name" value="ABC_transporter-like_CS"/>
</dbReference>
<dbReference type="InterPro" id="IPR013525">
    <property type="entry name" value="ABC2_TM"/>
</dbReference>
<evidence type="ECO:0000256" key="5">
    <source>
        <dbReference type="ARBA" id="ARBA00022741"/>
    </source>
</evidence>
<dbReference type="SMART" id="SM00382">
    <property type="entry name" value="AAA"/>
    <property type="match status" value="2"/>
</dbReference>
<feature type="region of interest" description="Disordered" evidence="10">
    <location>
        <begin position="23"/>
        <end position="45"/>
    </location>
</feature>
<dbReference type="InterPro" id="IPR003439">
    <property type="entry name" value="ABC_transporter-like_ATP-bd"/>
</dbReference>
<reference evidence="13 14" key="1">
    <citation type="submission" date="2021-02" db="EMBL/GenBank/DDBJ databases">
        <title>Porcisia hertigi Genome sequencing and assembly.</title>
        <authorList>
            <person name="Almutairi H."/>
            <person name="Gatherer D."/>
        </authorList>
    </citation>
    <scope>NUCLEOTIDE SEQUENCE [LARGE SCALE GENOMIC DNA]</scope>
    <source>
        <strain evidence="13 14">C119</strain>
    </source>
</reference>
<feature type="transmembrane region" description="Helical" evidence="11">
    <location>
        <begin position="390"/>
        <end position="409"/>
    </location>
</feature>
<dbReference type="Pfam" id="PF12698">
    <property type="entry name" value="ABC2_membrane_3"/>
    <property type="match status" value="2"/>
</dbReference>
<keyword evidence="5" id="KW-0547">Nucleotide-binding</keyword>
<keyword evidence="3 11" id="KW-0812">Transmembrane</keyword>
<dbReference type="PANTHER" id="PTHR19229">
    <property type="entry name" value="ATP-BINDING CASSETTE TRANSPORTER SUBFAMILY A ABCA"/>
    <property type="match status" value="1"/>
</dbReference>
<keyword evidence="9" id="KW-0175">Coiled coil</keyword>
<evidence type="ECO:0000256" key="10">
    <source>
        <dbReference type="SAM" id="MobiDB-lite"/>
    </source>
</evidence>
<proteinExistence type="predicted"/>
<dbReference type="OrthoDB" id="6512918at2759"/>
<feature type="region of interest" description="Disordered" evidence="10">
    <location>
        <begin position="1835"/>
        <end position="1885"/>
    </location>
</feature>
<feature type="transmembrane region" description="Helical" evidence="11">
    <location>
        <begin position="1244"/>
        <end position="1262"/>
    </location>
</feature>
<accession>A0A836LFK2</accession>
<dbReference type="GO" id="GO:0140359">
    <property type="term" value="F:ABC-type transporter activity"/>
    <property type="evidence" value="ECO:0007669"/>
    <property type="project" value="InterPro"/>
</dbReference>
<feature type="transmembrane region" description="Helical" evidence="11">
    <location>
        <begin position="1192"/>
        <end position="1214"/>
    </location>
</feature>
<sequence>MGRRHPQQSVFADESRLRAYQRNAQISRASEKDGSSGSPAWAQARSKPEVNAFEYLDSEPNENGGTFNDKFLATIERIMQQKRRAWVETLLELLVPLFFISGAIIMWAAFGEKTFQETQELNYTAVSSLTIPDYYKFMTCNDVSQGSIPGLTDCATAGYEYNCSGDESSLPVKGLCFASSTGGDRLLAVYMNAILGNVFRVPSLDTVIMMQWIARKFLSGSREFDTSARLAASGLAVSNRYNAIMNSGMLYFAPRATVPPSLINCFKENADYFQYVDGGIYETVEEAENYVKKTPGLHWAIVEVKAFDEADFNVVLHMNATSLPPLTKIIDIQYPGGYSFDRADMYVASGFNSLQEVLYRCYLKDRGYKKLDTVHPYAVSLGYPKYTEKTLLKTAAPVVVFIVVLSFLYPVSQLTTKIVLEKELRIREAMLIMGLSNMPLYLSWFVVYALQYLVECILIVLLLKLTFVRSSDAFVLFSTFYLFAITTIPLSGLIAAFFSKARLASMLTPLIFFVLSAPTFSFESAPPDWIIGICVLSPTAFASALHNILTLEGSTGFGKKDFTNPGLAPVTSVVYILLAVDFCAYCIFMLYFDAVLPKDWGTTKHPLFLIIDPIKALSRCCSDKEIVSGRNEDGRAENGLFEDIDNSDATVRIEGLRKEYSRGGKTFVAVNNLYWSMNNNEISVLLGHNGAGKTTTMNMMTGMVSANAGDCYINGFSVRDQLDKVRQQIGYCPQYNILWDELTCREHLEFFGKIKGIFGAALETAVRLILNEVDLLNKIEYRAGALSGGQKRKLSVAIAFVGRSPLVFLDEPTAGMDVGARRYTWELLRRMSEAHTIMLTTHYMDEADLLGHKIGIMSRGSLQCSGSSVFLKSRLGVGYNMTVSIDPEVEAEHVDRLVLSLLPSAESTDFTGSDIVYKLSMRDLNLLPSLLAGLERDGEAAGIRGYSLSAATLEEVFLQIAMEDMERHKASHAHEENEMVILEETNAVWNCEMMTRSSQCLVSHFKYMMLKRLWNALRDRKMQCFQLVCPMLCILLAMLLSLIHFTPTGTIDLSSEMFGETVEMHVSGCESYMGETHDLTRQGSHITNLNFASGLDLSLYATDTAKQLAMPRYTSIFCGDPGLQGLIPSEKSAIYLFYNTSAYHSSGLVLQQLYTYILQNFVGDERRTLKMGAELMPTSSSGSEMRGGVQGILIGAIIMIPFTFLPSNPVAWIVKERECKARHLQMISGLSFYVYWVSNFVFDVVAYILTLCLVLVIFLIFGRKEYVGADTAGPTVVMFIIYGLCSTVGAYLVSFAFDEHSTAQSATMAISFVSGFLLVMMVFILSLLDATKDASDQMRWPFRLLPSYCVGESIINLSIIRQQALLGLSTDPWGMDVVGWPCVFMVAEFPIFLLAILFIDHPRRRMWRQRSSYDRSAPTELIDDEDSDVEDERKEVYRQEEENTNVDVVRVVDLRKVYRNGKAAVRNLSFSILPDEVFGFLGTNGAGKTTTMSILCQEFIPSSGNAYVCGYDIVEESEEALKCIGYCPQFDATLDLLTVEEHLYLYAGIRCIVKEYRSKVVTGLMRLCDILEYRHTTSAQLSGGNRRKLSVALSFIGGPRVVFLDEPSAGMDPVARRGLWSAIKKVSQNCSVVLTTHHLEEVEALADVVAIMADGALRCIGDKIHLKQKYGTGFEMSIRVANKGMQGHIQRFVKCNISDAVLIEFKGQRFVFALPQETTLSHVFRLLQENKERLRITDYSVSQTSIEQVFLRISEQQERREGKGAKKRVVHLGKSHAQLHRYHGDTSASQTGGTAGRRCARTRTPRAVVVSSAAIEAYRRRTEVDSVVDAAARSAASGHSKRMSVDDTDEDVETGRNYRSSSLAGSQMRGVREIPSAPSNRKRSTVSFTGAIVPEPRHEGNADPYSNTYSVGAQVQDYAYDQSYSAALGSTDPPHYEGSYSYSYSNGAEYYNGGASWGQSAQNPYNNYYSGKDTSYT</sequence>
<dbReference type="GO" id="GO:0005319">
    <property type="term" value="F:lipid transporter activity"/>
    <property type="evidence" value="ECO:0007669"/>
    <property type="project" value="TreeGrafter"/>
</dbReference>
<dbReference type="GO" id="GO:0016887">
    <property type="term" value="F:ATP hydrolysis activity"/>
    <property type="evidence" value="ECO:0007669"/>
    <property type="project" value="InterPro"/>
</dbReference>
<dbReference type="KEGG" id="phet:94293086"/>
<feature type="transmembrane region" description="Helical" evidence="11">
    <location>
        <begin position="441"/>
        <end position="463"/>
    </location>
</feature>
<dbReference type="InterPro" id="IPR026082">
    <property type="entry name" value="ABCA"/>
</dbReference>
<feature type="transmembrane region" description="Helical" evidence="11">
    <location>
        <begin position="1274"/>
        <end position="1297"/>
    </location>
</feature>
<evidence type="ECO:0000259" key="12">
    <source>
        <dbReference type="PROSITE" id="PS50893"/>
    </source>
</evidence>
<dbReference type="Pfam" id="PF23321">
    <property type="entry name" value="R1_ABCA1"/>
    <property type="match status" value="1"/>
</dbReference>
<gene>
    <name evidence="13" type="ORF">JKF63_07066</name>
</gene>
<feature type="transmembrane region" description="Helical" evidence="11">
    <location>
        <begin position="1378"/>
        <end position="1399"/>
    </location>
</feature>
<evidence type="ECO:0000256" key="4">
    <source>
        <dbReference type="ARBA" id="ARBA00022737"/>
    </source>
</evidence>
<dbReference type="FunFam" id="3.40.50.300:FF:001592">
    <property type="entry name" value="ATP-binding cassette protein subfamily A, member 6"/>
    <property type="match status" value="1"/>
</dbReference>
<feature type="transmembrane region" description="Helical" evidence="11">
    <location>
        <begin position="89"/>
        <end position="110"/>
    </location>
</feature>
<evidence type="ECO:0000256" key="6">
    <source>
        <dbReference type="ARBA" id="ARBA00022840"/>
    </source>
</evidence>
<dbReference type="SUPFAM" id="SSF52540">
    <property type="entry name" value="P-loop containing nucleoside triphosphate hydrolases"/>
    <property type="match status" value="2"/>
</dbReference>
<evidence type="ECO:0000256" key="1">
    <source>
        <dbReference type="ARBA" id="ARBA00004141"/>
    </source>
</evidence>
<keyword evidence="7 11" id="KW-1133">Transmembrane helix</keyword>
<evidence type="ECO:0000313" key="13">
    <source>
        <dbReference type="EMBL" id="KAG5510169.1"/>
    </source>
</evidence>
<dbReference type="InterPro" id="IPR056264">
    <property type="entry name" value="R2_ABCA1-4-like"/>
</dbReference>
<feature type="transmembrane region" description="Helical" evidence="11">
    <location>
        <begin position="475"/>
        <end position="497"/>
    </location>
</feature>
<name>A0A836LFK2_9TRYP</name>
<keyword evidence="4" id="KW-0677">Repeat</keyword>
<evidence type="ECO:0000256" key="11">
    <source>
        <dbReference type="SAM" id="Phobius"/>
    </source>
</evidence>
<dbReference type="PROSITE" id="PS50893">
    <property type="entry name" value="ABC_TRANSPORTER_2"/>
    <property type="match status" value="2"/>
</dbReference>